<dbReference type="InterPro" id="IPR050834">
    <property type="entry name" value="Glycosyltransf_2"/>
</dbReference>
<dbReference type="CDD" id="cd00761">
    <property type="entry name" value="Glyco_tranf_GTA_type"/>
    <property type="match status" value="1"/>
</dbReference>
<dbReference type="SUPFAM" id="SSF53448">
    <property type="entry name" value="Nucleotide-diphospho-sugar transferases"/>
    <property type="match status" value="1"/>
</dbReference>
<protein>
    <submittedName>
        <fullName evidence="2">Putative Glycosyl transferase, group 2 family protein</fullName>
    </submittedName>
</protein>
<dbReference type="Gene3D" id="3.90.550.10">
    <property type="entry name" value="Spore Coat Polysaccharide Biosynthesis Protein SpsA, Chain A"/>
    <property type="match status" value="1"/>
</dbReference>
<dbReference type="PANTHER" id="PTHR43685:SF2">
    <property type="entry name" value="GLYCOSYLTRANSFERASE 2-LIKE DOMAIN-CONTAINING PROTEIN"/>
    <property type="match status" value="1"/>
</dbReference>
<dbReference type="AlphaFoldDB" id="A0A2N9M9U6"/>
<evidence type="ECO:0000259" key="1">
    <source>
        <dbReference type="Pfam" id="PF00535"/>
    </source>
</evidence>
<dbReference type="InterPro" id="IPR029044">
    <property type="entry name" value="Nucleotide-diphossugar_trans"/>
</dbReference>
<dbReference type="Proteomes" id="UP000239735">
    <property type="component" value="Unassembled WGS sequence"/>
</dbReference>
<dbReference type="GO" id="GO:0016740">
    <property type="term" value="F:transferase activity"/>
    <property type="evidence" value="ECO:0007669"/>
    <property type="project" value="UniProtKB-KW"/>
</dbReference>
<dbReference type="PANTHER" id="PTHR43685">
    <property type="entry name" value="GLYCOSYLTRANSFERASE"/>
    <property type="match status" value="1"/>
</dbReference>
<keyword evidence="2" id="KW-0808">Transferase</keyword>
<organism evidence="2 3">
    <name type="scientific">Candidatus Sulfuritelmatomonas gaucii</name>
    <dbReference type="NCBI Taxonomy" id="2043161"/>
    <lineage>
        <taxon>Bacteria</taxon>
        <taxon>Pseudomonadati</taxon>
        <taxon>Acidobacteriota</taxon>
        <taxon>Terriglobia</taxon>
        <taxon>Terriglobales</taxon>
        <taxon>Acidobacteriaceae</taxon>
        <taxon>Candidatus Sulfuritelmatomonas</taxon>
    </lineage>
</organism>
<reference evidence="3" key="1">
    <citation type="submission" date="2018-02" db="EMBL/GenBank/DDBJ databases">
        <authorList>
            <person name="Hausmann B."/>
        </authorList>
    </citation>
    <scope>NUCLEOTIDE SEQUENCE [LARGE SCALE GENOMIC DNA]</scope>
    <source>
        <strain evidence="3">Peat soil MAG SbA5</strain>
    </source>
</reference>
<feature type="domain" description="Glycosyltransferase 2-like" evidence="1">
    <location>
        <begin position="6"/>
        <end position="124"/>
    </location>
</feature>
<proteinExistence type="predicted"/>
<dbReference type="Pfam" id="PF00535">
    <property type="entry name" value="Glycos_transf_2"/>
    <property type="match status" value="1"/>
</dbReference>
<evidence type="ECO:0000313" key="2">
    <source>
        <dbReference type="EMBL" id="SPE32239.1"/>
    </source>
</evidence>
<accession>A0A2N9M9U6</accession>
<evidence type="ECO:0000313" key="3">
    <source>
        <dbReference type="Proteomes" id="UP000239735"/>
    </source>
</evidence>
<dbReference type="OrthoDB" id="111731at2"/>
<name>A0A2N9M9U6_9BACT</name>
<dbReference type="InterPro" id="IPR001173">
    <property type="entry name" value="Glyco_trans_2-like"/>
</dbReference>
<gene>
    <name evidence="2" type="ORF">SBA5_950003</name>
</gene>
<dbReference type="EMBL" id="OKRB01000158">
    <property type="protein sequence ID" value="SPE32239.1"/>
    <property type="molecule type" value="Genomic_DNA"/>
</dbReference>
<sequence length="333" mass="37910">MNPQISVVIPTYNRAEKVQKAVESVLAQTLPAFEIIVVDDGSSDGTEQSLRAAFADRIRYCFQPNQGVSVARNRGMEESRGEWIAFLDSDDVWQNDKLEWQWRALEKSVPPCGACYTDVGFLNHAETRTMFQLAAENYQHGGEIGVNTDVLRLLVRPGGAGMVVCLSSLLARKSLMRELGGFDPRLLYTQDSEFMFRLAMRTRFCYVNRPLVLFDRSPVEDRHIGVSSAWNKLDFFLQDSQLRLEGLLRLTKDQPRAIRDIVRTQLAGIHSGWTNWYLQESEYGKARAAVTKAAQLNLTFNIAIKWLLTWLSPRLALRFVRQREGKRASAFTV</sequence>